<sequence length="364" mass="40569">MHNLLLGLVMFHFRNVLELDHSSDGRPTTENRPPTAQEMQIARKVMGSCPDAKKLGRCTVPALTALCVENTIHVAASSLSKGICKSDLITALLVHTDDSPPLTTIPGNASDGGAHCTDILGDDFIQECVTGQDIAEEHTSHFSKGELAELRASLATVVRPTWHCGPPLNLGEPGHGKLKADQWRSCIEFDFPVALVQLWTRPNTADEVQINRQQELIKVTMFLAMAIRWGTSHRTSPHHAQRYTDYMHAYLVNLRNLSLGIEFRPNHHFALHIGEFFLRFGPMHGWWMFPFERIIGILQQVNTNHKLAGQLEVTMLETFCAAANVKGFLQQQGCPSIIKESAAILDQCWGQYNAGTLMTDMRTL</sequence>
<evidence type="ECO:0000313" key="2">
    <source>
        <dbReference type="Proteomes" id="UP000790377"/>
    </source>
</evidence>
<dbReference type="EMBL" id="MU268000">
    <property type="protein sequence ID" value="KAH7906577.1"/>
    <property type="molecule type" value="Genomic_DNA"/>
</dbReference>
<feature type="non-terminal residue" evidence="1">
    <location>
        <position position="364"/>
    </location>
</feature>
<keyword evidence="2" id="KW-1185">Reference proteome</keyword>
<name>A0ACB8A0V0_9AGAM</name>
<reference evidence="1" key="1">
    <citation type="journal article" date="2021" name="New Phytol.">
        <title>Evolutionary innovations through gain and loss of genes in the ectomycorrhizal Boletales.</title>
        <authorList>
            <person name="Wu G."/>
            <person name="Miyauchi S."/>
            <person name="Morin E."/>
            <person name="Kuo A."/>
            <person name="Drula E."/>
            <person name="Varga T."/>
            <person name="Kohler A."/>
            <person name="Feng B."/>
            <person name="Cao Y."/>
            <person name="Lipzen A."/>
            <person name="Daum C."/>
            <person name="Hundley H."/>
            <person name="Pangilinan J."/>
            <person name="Johnson J."/>
            <person name="Barry K."/>
            <person name="LaButti K."/>
            <person name="Ng V."/>
            <person name="Ahrendt S."/>
            <person name="Min B."/>
            <person name="Choi I.G."/>
            <person name="Park H."/>
            <person name="Plett J.M."/>
            <person name="Magnuson J."/>
            <person name="Spatafora J.W."/>
            <person name="Nagy L.G."/>
            <person name="Henrissat B."/>
            <person name="Grigoriev I.V."/>
            <person name="Yang Z.L."/>
            <person name="Xu J."/>
            <person name="Martin F.M."/>
        </authorList>
    </citation>
    <scope>NUCLEOTIDE SEQUENCE</scope>
    <source>
        <strain evidence="1">ATCC 28755</strain>
    </source>
</reference>
<accession>A0ACB8A0V0</accession>
<organism evidence="1 2">
    <name type="scientific">Hygrophoropsis aurantiaca</name>
    <dbReference type="NCBI Taxonomy" id="72124"/>
    <lineage>
        <taxon>Eukaryota</taxon>
        <taxon>Fungi</taxon>
        <taxon>Dikarya</taxon>
        <taxon>Basidiomycota</taxon>
        <taxon>Agaricomycotina</taxon>
        <taxon>Agaricomycetes</taxon>
        <taxon>Agaricomycetidae</taxon>
        <taxon>Boletales</taxon>
        <taxon>Coniophorineae</taxon>
        <taxon>Hygrophoropsidaceae</taxon>
        <taxon>Hygrophoropsis</taxon>
    </lineage>
</organism>
<protein>
    <submittedName>
        <fullName evidence="1">Uncharacterized protein</fullName>
    </submittedName>
</protein>
<proteinExistence type="predicted"/>
<dbReference type="Proteomes" id="UP000790377">
    <property type="component" value="Unassembled WGS sequence"/>
</dbReference>
<evidence type="ECO:0000313" key="1">
    <source>
        <dbReference type="EMBL" id="KAH7906577.1"/>
    </source>
</evidence>
<comment type="caution">
    <text evidence="1">The sequence shown here is derived from an EMBL/GenBank/DDBJ whole genome shotgun (WGS) entry which is preliminary data.</text>
</comment>
<gene>
    <name evidence="1" type="ORF">BJ138DRAFT_975499</name>
</gene>